<feature type="transmembrane region" description="Helical" evidence="1">
    <location>
        <begin position="161"/>
        <end position="188"/>
    </location>
</feature>
<dbReference type="GO" id="GO:0016787">
    <property type="term" value="F:hydrolase activity"/>
    <property type="evidence" value="ECO:0007669"/>
    <property type="project" value="UniProtKB-KW"/>
</dbReference>
<dbReference type="InterPro" id="IPR007404">
    <property type="entry name" value="YdjM-like"/>
</dbReference>
<sequence>MMGTSHAISGAAAWGAITLIAPSMGWAPIDPIGVITGAAVCAGAALLPDADHPSSTVAAGLPGGRIIAGTIGGLTGGHRKGMHSLVAVLAVMLGAIALSFITWTPTGWDTPLALGPAIAAAICIAVGTKCVRLVNSWFLSWIIGIASAAAMMWFFPDEFGWLPACIGVGYLAHLVGDTLTTGGVPWLWPIMARRPRALRKAPILRQLWPRKGCFALPLLGNAGSRREWVFSIALGVFALWPIGGAGIDLLTTLSA</sequence>
<feature type="transmembrane region" description="Helical" evidence="1">
    <location>
        <begin position="112"/>
        <end position="131"/>
    </location>
</feature>
<dbReference type="AlphaFoldDB" id="A0A367XTW8"/>
<feature type="transmembrane region" description="Helical" evidence="1">
    <location>
        <begin position="85"/>
        <end position="106"/>
    </location>
</feature>
<organism evidence="2 3">
    <name type="scientific">Microbacterium sorbitolivorans</name>
    <dbReference type="NCBI Taxonomy" id="1867410"/>
    <lineage>
        <taxon>Bacteria</taxon>
        <taxon>Bacillati</taxon>
        <taxon>Actinomycetota</taxon>
        <taxon>Actinomycetes</taxon>
        <taxon>Micrococcales</taxon>
        <taxon>Microbacteriaceae</taxon>
        <taxon>Microbacterium</taxon>
    </lineage>
</organism>
<keyword evidence="3" id="KW-1185">Reference proteome</keyword>
<evidence type="ECO:0000256" key="1">
    <source>
        <dbReference type="SAM" id="Phobius"/>
    </source>
</evidence>
<reference evidence="2 3" key="1">
    <citation type="submission" date="2018-07" db="EMBL/GenBank/DDBJ databases">
        <title>Microbacterium endoborsara sp. nov., a novel actinobacterium isolated from Borszczowia aralocaspica.</title>
        <authorList>
            <person name="An D."/>
        </authorList>
    </citation>
    <scope>NUCLEOTIDE SEQUENCE [LARGE SCALE GENOMIC DNA]</scope>
    <source>
        <strain evidence="2 3">C1.15228</strain>
    </source>
</reference>
<dbReference type="Proteomes" id="UP000253508">
    <property type="component" value="Unassembled WGS sequence"/>
</dbReference>
<dbReference type="Pfam" id="PF04307">
    <property type="entry name" value="YdjM"/>
    <property type="match status" value="2"/>
</dbReference>
<feature type="transmembrane region" description="Helical" evidence="1">
    <location>
        <begin position="138"/>
        <end position="155"/>
    </location>
</feature>
<evidence type="ECO:0000313" key="2">
    <source>
        <dbReference type="EMBL" id="RCK56839.1"/>
    </source>
</evidence>
<accession>A0A367XTW8</accession>
<keyword evidence="2" id="KW-0378">Hydrolase</keyword>
<gene>
    <name evidence="2" type="ORF">DTO57_13210</name>
</gene>
<keyword evidence="1" id="KW-0472">Membrane</keyword>
<protein>
    <submittedName>
        <fullName evidence="2">Metal-dependent hydrolase</fullName>
    </submittedName>
</protein>
<name>A0A367XTW8_9MICO</name>
<dbReference type="RefSeq" id="WP_114118714.1">
    <property type="nucleotide sequence ID" value="NZ_BMHU01000007.1"/>
</dbReference>
<comment type="caution">
    <text evidence="2">The sequence shown here is derived from an EMBL/GenBank/DDBJ whole genome shotgun (WGS) entry which is preliminary data.</text>
</comment>
<feature type="transmembrane region" description="Helical" evidence="1">
    <location>
        <begin position="228"/>
        <end position="247"/>
    </location>
</feature>
<keyword evidence="1" id="KW-1133">Transmembrane helix</keyword>
<dbReference type="OrthoDB" id="3425909at2"/>
<proteinExistence type="predicted"/>
<dbReference type="EMBL" id="QORO01000006">
    <property type="protein sequence ID" value="RCK56839.1"/>
    <property type="molecule type" value="Genomic_DNA"/>
</dbReference>
<evidence type="ECO:0000313" key="3">
    <source>
        <dbReference type="Proteomes" id="UP000253508"/>
    </source>
</evidence>
<keyword evidence="1" id="KW-0812">Transmembrane</keyword>